<evidence type="ECO:0000313" key="1">
    <source>
        <dbReference type="EMBL" id="ANT45221.1"/>
    </source>
</evidence>
<accession>A0A3G1E3M0</accession>
<reference evidence="1 2" key="1">
    <citation type="journal article" date="2016" name="Viruses">
        <title>Two Novel Myoviruses from the North of Iraq Reveal Insights into Clostridium difficile Phage Diversity and Biology.</title>
        <authorList>
            <person name="Rashid S.J."/>
            <person name="Barylski J."/>
            <person name="Hargreaves K.R."/>
            <person name="Millard A.A."/>
            <person name="Vinner G.K."/>
            <person name="Clokie M.R."/>
        </authorList>
    </citation>
    <scope>NUCLEOTIDE SEQUENCE [LARGE SCALE GENOMIC DNA]</scope>
</reference>
<name>A0A3G1E3M0_9CAUD</name>
<dbReference type="EMBL" id="KX228400">
    <property type="protein sequence ID" value="ANT45221.1"/>
    <property type="molecule type" value="Genomic_DNA"/>
</dbReference>
<protein>
    <submittedName>
        <fullName evidence="1">Uncharacterized protein</fullName>
    </submittedName>
</protein>
<dbReference type="Proteomes" id="UP000266459">
    <property type="component" value="Segment"/>
</dbReference>
<organism evidence="1 2">
    <name type="scientific">Clostridium phage CDKM15</name>
    <dbReference type="NCBI Taxonomy" id="1868595"/>
    <lineage>
        <taxon>Viruses</taxon>
        <taxon>Duplodnaviria</taxon>
        <taxon>Heunggongvirae</taxon>
        <taxon>Uroviricota</taxon>
        <taxon>Caudoviricetes</taxon>
        <taxon>Colneyvirus</taxon>
        <taxon>Colneyvirus CDKM15</taxon>
    </lineage>
</organism>
<proteinExistence type="predicted"/>
<sequence length="78" mass="9155">MGFTKTKILKSFKFYSVDSSSWTIGASVGQQLYTFKDGDIHIRRLEKEGNKKTDLKKLVAHSMCEWVKYQKFMDGVRW</sequence>
<keyword evidence="2" id="KW-1185">Reference proteome</keyword>
<evidence type="ECO:0000313" key="2">
    <source>
        <dbReference type="Proteomes" id="UP000266459"/>
    </source>
</evidence>
<gene>
    <name evidence="1" type="ORF">CDKM15_78</name>
</gene>